<dbReference type="EMBL" id="QWIN01000559">
    <property type="protein sequence ID" value="RMY49918.1"/>
    <property type="molecule type" value="Genomic_DNA"/>
</dbReference>
<feature type="compositionally biased region" description="Basic and acidic residues" evidence="7">
    <location>
        <begin position="423"/>
        <end position="437"/>
    </location>
</feature>
<feature type="region of interest" description="Disordered" evidence="7">
    <location>
        <begin position="1335"/>
        <end position="1360"/>
    </location>
</feature>
<feature type="compositionally biased region" description="Low complexity" evidence="7">
    <location>
        <begin position="267"/>
        <end position="280"/>
    </location>
</feature>
<dbReference type="Proteomes" id="UP000270230">
    <property type="component" value="Unassembled WGS sequence"/>
</dbReference>
<feature type="compositionally biased region" description="Basic residues" evidence="7">
    <location>
        <begin position="46"/>
        <end position="58"/>
    </location>
</feature>
<keyword evidence="5" id="KW-0539">Nucleus</keyword>
<name>A0A3M7CCU4_HORWE</name>
<feature type="compositionally biased region" description="Basic and acidic residues" evidence="7">
    <location>
        <begin position="173"/>
        <end position="199"/>
    </location>
</feature>
<feature type="domain" description="PHD-type" evidence="8">
    <location>
        <begin position="522"/>
        <end position="577"/>
    </location>
</feature>
<dbReference type="VEuPathDB" id="FungiDB:BTJ68_12581"/>
<dbReference type="PROSITE" id="PS50016">
    <property type="entry name" value="ZF_PHD_2"/>
    <property type="match status" value="1"/>
</dbReference>
<dbReference type="PROSITE" id="PS01359">
    <property type="entry name" value="ZF_PHD_1"/>
    <property type="match status" value="1"/>
</dbReference>
<keyword evidence="1" id="KW-0479">Metal-binding</keyword>
<feature type="region of interest" description="Disordered" evidence="7">
    <location>
        <begin position="904"/>
        <end position="980"/>
    </location>
</feature>
<comment type="subcellular location">
    <subcellularLocation>
        <location evidence="5">Nucleus</location>
    </subcellularLocation>
</comment>
<feature type="compositionally biased region" description="Basic and acidic residues" evidence="7">
    <location>
        <begin position="1846"/>
        <end position="1858"/>
    </location>
</feature>
<feature type="region of interest" description="Disordered" evidence="7">
    <location>
        <begin position="1814"/>
        <end position="1858"/>
    </location>
</feature>
<feature type="region of interest" description="Disordered" evidence="7">
    <location>
        <begin position="1183"/>
        <end position="1287"/>
    </location>
</feature>
<evidence type="ECO:0000256" key="5">
    <source>
        <dbReference type="PROSITE-ProRule" id="PRU00089"/>
    </source>
</evidence>
<evidence type="ECO:0008006" key="12">
    <source>
        <dbReference type="Google" id="ProtNLM"/>
    </source>
</evidence>
<evidence type="ECO:0000259" key="8">
    <source>
        <dbReference type="PROSITE" id="PS50016"/>
    </source>
</evidence>
<dbReference type="Gene3D" id="1.10.10.10">
    <property type="entry name" value="Winged helix-like DNA-binding domain superfamily/Winged helix DNA-binding domain"/>
    <property type="match status" value="1"/>
</dbReference>
<dbReference type="SMART" id="SM00249">
    <property type="entry name" value="PHD"/>
    <property type="match status" value="1"/>
</dbReference>
<feature type="region of interest" description="Disordered" evidence="7">
    <location>
        <begin position="410"/>
        <end position="450"/>
    </location>
</feature>
<dbReference type="InterPro" id="IPR001965">
    <property type="entry name" value="Znf_PHD"/>
</dbReference>
<feature type="compositionally biased region" description="Polar residues" evidence="7">
    <location>
        <begin position="1237"/>
        <end position="1261"/>
    </location>
</feature>
<dbReference type="GO" id="GO:0005634">
    <property type="term" value="C:nucleus"/>
    <property type="evidence" value="ECO:0007669"/>
    <property type="project" value="UniProtKB-SubCell"/>
</dbReference>
<feature type="region of interest" description="Disordered" evidence="7">
    <location>
        <begin position="464"/>
        <end position="516"/>
    </location>
</feature>
<keyword evidence="2 6" id="KW-0863">Zinc-finger</keyword>
<feature type="compositionally biased region" description="Basic and acidic residues" evidence="7">
    <location>
        <begin position="105"/>
        <end position="150"/>
    </location>
</feature>
<feature type="compositionally biased region" description="Polar residues" evidence="7">
    <location>
        <begin position="504"/>
        <end position="516"/>
    </location>
</feature>
<dbReference type="InterPro" id="IPR036390">
    <property type="entry name" value="WH_DNA-bd_sf"/>
</dbReference>
<dbReference type="PANTHER" id="PTHR42087">
    <property type="entry name" value="ILP IS AN APOPTOSIS INHIBITOR"/>
    <property type="match status" value="1"/>
</dbReference>
<evidence type="ECO:0000259" key="9">
    <source>
        <dbReference type="PROSITE" id="PS50039"/>
    </source>
</evidence>
<evidence type="ECO:0000256" key="6">
    <source>
        <dbReference type="PROSITE-ProRule" id="PRU00146"/>
    </source>
</evidence>
<dbReference type="GO" id="GO:0008270">
    <property type="term" value="F:zinc ion binding"/>
    <property type="evidence" value="ECO:0007669"/>
    <property type="project" value="UniProtKB-KW"/>
</dbReference>
<feature type="DNA-binding region" description="Fork-head" evidence="5">
    <location>
        <begin position="1074"/>
        <end position="1161"/>
    </location>
</feature>
<dbReference type="PROSITE" id="PS50039">
    <property type="entry name" value="FORK_HEAD_3"/>
    <property type="match status" value="1"/>
</dbReference>
<feature type="region of interest" description="Disordered" evidence="7">
    <location>
        <begin position="600"/>
        <end position="662"/>
    </location>
</feature>
<dbReference type="InterPro" id="IPR036388">
    <property type="entry name" value="WH-like_DNA-bd_sf"/>
</dbReference>
<dbReference type="InterPro" id="IPR001766">
    <property type="entry name" value="Fork_head_dom"/>
</dbReference>
<dbReference type="GO" id="GO:0043565">
    <property type="term" value="F:sequence-specific DNA binding"/>
    <property type="evidence" value="ECO:0007669"/>
    <property type="project" value="InterPro"/>
</dbReference>
<proteinExistence type="predicted"/>
<dbReference type="InterPro" id="IPR013083">
    <property type="entry name" value="Znf_RING/FYVE/PHD"/>
</dbReference>
<evidence type="ECO:0000256" key="4">
    <source>
        <dbReference type="ARBA" id="ARBA00023125"/>
    </source>
</evidence>
<feature type="compositionally biased region" description="Basic and acidic residues" evidence="7">
    <location>
        <begin position="1201"/>
        <end position="1220"/>
    </location>
</feature>
<feature type="domain" description="Fork-head" evidence="9">
    <location>
        <begin position="1074"/>
        <end position="1161"/>
    </location>
</feature>
<feature type="compositionally biased region" description="Polar residues" evidence="7">
    <location>
        <begin position="610"/>
        <end position="624"/>
    </location>
</feature>
<dbReference type="GO" id="GO:0003700">
    <property type="term" value="F:DNA-binding transcription factor activity"/>
    <property type="evidence" value="ECO:0007669"/>
    <property type="project" value="InterPro"/>
</dbReference>
<keyword evidence="4 5" id="KW-0238">DNA-binding</keyword>
<organism evidence="10 11">
    <name type="scientific">Hortaea werneckii</name>
    <name type="common">Black yeast</name>
    <name type="synonym">Cladosporium werneckii</name>
    <dbReference type="NCBI Taxonomy" id="91943"/>
    <lineage>
        <taxon>Eukaryota</taxon>
        <taxon>Fungi</taxon>
        <taxon>Dikarya</taxon>
        <taxon>Ascomycota</taxon>
        <taxon>Pezizomycotina</taxon>
        <taxon>Dothideomycetes</taxon>
        <taxon>Dothideomycetidae</taxon>
        <taxon>Mycosphaerellales</taxon>
        <taxon>Teratosphaeriaceae</taxon>
        <taxon>Hortaea</taxon>
    </lineage>
</organism>
<dbReference type="InterPro" id="IPR019786">
    <property type="entry name" value="Zinc_finger_PHD-type_CS"/>
</dbReference>
<dbReference type="SUPFAM" id="SSF57903">
    <property type="entry name" value="FYVE/PHD zinc finger"/>
    <property type="match status" value="1"/>
</dbReference>
<evidence type="ECO:0000256" key="3">
    <source>
        <dbReference type="ARBA" id="ARBA00022833"/>
    </source>
</evidence>
<sequence length="1858" mass="204828">MGQEVSSAAAGDGNFAVKGAADAAQKRHPAQCEPDTRILSEPIIPSHRKVSQSPKKRKRDPELENAMSFSRNRTPPHRLSNTFHRDQESPIQTRVRSRSPPASGIRRDEVRRLRDHWSPTRRGKDPARSSHFEDAQAHWGKDRTTSRPDRFSWSPASSSRKSRRWTPSPPARAFDRAVKHPRSPDRPDTSPPRREEEPNRSTIYSTAVPRSERYLQKPSRRSPSPPKRHYRNLSWTRSPDNLASNPNHKGALRQTSGQRRSFIPQHSLKSPSSPSNSRNLINFNGLRAVPTGPKTALQYSGPEAGTPIADTNRSLPNRTVLQDVDASVRAAPHAFLSSRWLPPQEATIQHLRGYFAKRSPGSIFVDDYGYYLLFNDDEEGHLDMDRLVAETPHRDKLFGMYPLTLEAYHHGQRQPGSGPTKPFDSHKRSTRELREEVAGPVANDLHEEDNHMGLSIEKEGDVTRMKDDGEKISTTTPKRMQPKSETSRLLSLSRTTGRQDTDDTSSISARTGTPSDFSISKRTRCHVCKADSSMHLGDLMICSSCPRRWHRACHEVPSFAPNPSSDVNWQCRRCIKRQVPQPESSDELRSFAQVATSFEPVPDHSGARQPGSQESSFQAKNGSNVVKEGTRKSAIPASMHELLPIDQETAERTSNTIVEGPNSLKRSNIVNFSDRRNNPDASRTETLAQRVAGARNENGKGQHQEHYLDFKDDEASDLVERSFTQTTPSTVNTSQDTKANSKTPFKRIKISREPSKAAQSHELNSASNNVQRIAAPELPAQQLRRPEVRSDKARSAMHDAEIQTAPEVPESPAELRNSFVNESAAAEHFGKAANVAPASSTDGTPLSQSLATPDVASKPKAKRTKQSFVICSVCQENKAYTSNPHAKACCSMCKQQQQQEQITAKVGEQSSHKNTGVEPQGSKSLVDGSMERSRQVRKEGTSAARPLEAAESKERSEGDVQINANAVNGESSDSRAPNERTASANLPAHMDLCNSTGPATIPARFQDNQNEHTDPVHGRDVRTPDDVDVSTSVQENVCEEQPLDGCSTIEDSRPTKRKRRNFTDGNFPGNSHARAKGSYIRLIGMALCDAPDHRMQLRGIAAWIAEKIPSYELGVGNWEHGLKVTLGAHVGGKGKMMFKAVDFKPGVDDDRHGSKEWYQMHDIVANTHERWDPDLRQAVSPAFASPEKTTDVVGASQQEKASGHEHGVENDDTPDDHHYGEASPARATKDRLGQVQAAKSSKVSIGSHQGNASVTDFSNSSKHVDVDENAASKNTKAVEDSEDEPLNAVRRRYAAPEAQMRAPEHVGKEQGFPHSNQQLSTPMIAAEEADCDAGTLPTTNTWRSPTRGAADDDRSLFEPTTQVFGGPAVRRATIPMSRTSGWLRLVGYYCSSLRVFLAILEIPVGKIESRGARLCFRSRRWRQGLEGGEAGGVASEFHVHSPPASTPDEMKTTRPAGDVCWRCSHPHGQVGPQARSLNIITPTPHLFWDKSQAPLAVTHWLIDRFGFCRPAKATTQLYYLYWCRVVSMGSHWLPRQQPPPPPPPPSQFHPPFYDITARNVSMNGHAPFSYHPAPFNGVTDSPAAVPPPSAPAPASAMAPPPMTSDPDFDILEWHPAYTSCQRYFLDHAQHEPATQALCALINIRLPFQSPSNPITSSTPPQNAAPAAPGSSASAFSFNPFPRAGSSINSPNRSRPASNPSPPVFVSLVPYIRRLVVTAFDKPPILHGFFGDDYVRGVMPHVDCERRNYLFAAKHGGWRTCKRQYDSGSGAGDESVPFMKPLDEARMEELTAAEKSWSSWLAMEDWMVGPRAPADDGASMNSNGAGRSGFGYGTNTRENLPDGFGGHMHDTTEVGFESH</sequence>
<feature type="compositionally biased region" description="Basic and acidic residues" evidence="7">
    <location>
        <begin position="929"/>
        <end position="940"/>
    </location>
</feature>
<dbReference type="Pfam" id="PF00628">
    <property type="entry name" value="PHD"/>
    <property type="match status" value="1"/>
</dbReference>
<dbReference type="InterPro" id="IPR053267">
    <property type="entry name" value="Verrucosidin_biosynth-assoc"/>
</dbReference>
<dbReference type="PANTHER" id="PTHR42087:SF1">
    <property type="entry name" value="ILP IS AN APOPTOSIS INHIBITOR"/>
    <property type="match status" value="1"/>
</dbReference>
<feature type="region of interest" description="Disordered" evidence="7">
    <location>
        <begin position="724"/>
        <end position="789"/>
    </location>
</feature>
<feature type="compositionally biased region" description="Polar residues" evidence="7">
    <location>
        <begin position="757"/>
        <end position="771"/>
    </location>
</feature>
<feature type="compositionally biased region" description="Basic and acidic residues" evidence="7">
    <location>
        <begin position="948"/>
        <end position="958"/>
    </location>
</feature>
<dbReference type="VEuPathDB" id="FungiDB:BTJ68_12582"/>
<protein>
    <recommendedName>
        <fullName evidence="12">PHD-type domain-containing protein</fullName>
    </recommendedName>
</protein>
<dbReference type="InterPro" id="IPR011011">
    <property type="entry name" value="Znf_FYVE_PHD"/>
</dbReference>
<feature type="compositionally biased region" description="Polar residues" evidence="7">
    <location>
        <begin position="724"/>
        <end position="743"/>
    </location>
</feature>
<feature type="compositionally biased region" description="Polar residues" evidence="7">
    <location>
        <begin position="962"/>
        <end position="971"/>
    </location>
</feature>
<feature type="region of interest" description="Disordered" evidence="7">
    <location>
        <begin position="19"/>
        <end position="287"/>
    </location>
</feature>
<dbReference type="OrthoDB" id="5431456at2759"/>
<reference evidence="10 11" key="1">
    <citation type="journal article" date="2018" name="BMC Genomics">
        <title>Genomic evidence for intraspecific hybridization in a clonal and extremely halotolerant yeast.</title>
        <authorList>
            <person name="Gostincar C."/>
            <person name="Stajich J.E."/>
            <person name="Zupancic J."/>
            <person name="Zalar P."/>
            <person name="Gunde-Cimerman N."/>
        </authorList>
    </citation>
    <scope>NUCLEOTIDE SEQUENCE [LARGE SCALE GENOMIC DNA]</scope>
    <source>
        <strain evidence="10 11">EXF-151</strain>
    </source>
</reference>
<feature type="compositionally biased region" description="Polar residues" evidence="7">
    <location>
        <begin position="837"/>
        <end position="851"/>
    </location>
</feature>
<evidence type="ECO:0000256" key="7">
    <source>
        <dbReference type="SAM" id="MobiDB-lite"/>
    </source>
</evidence>
<feature type="compositionally biased region" description="Polar residues" evidence="7">
    <location>
        <begin position="233"/>
        <end position="259"/>
    </location>
</feature>
<evidence type="ECO:0000313" key="10">
    <source>
        <dbReference type="EMBL" id="RMY49918.1"/>
    </source>
</evidence>
<evidence type="ECO:0000256" key="2">
    <source>
        <dbReference type="ARBA" id="ARBA00022771"/>
    </source>
</evidence>
<dbReference type="CDD" id="cd15489">
    <property type="entry name" value="PHD_SF"/>
    <property type="match status" value="1"/>
</dbReference>
<dbReference type="SUPFAM" id="SSF46785">
    <property type="entry name" value="Winged helix' DNA-binding domain"/>
    <property type="match status" value="1"/>
</dbReference>
<evidence type="ECO:0000256" key="1">
    <source>
        <dbReference type="ARBA" id="ARBA00022723"/>
    </source>
</evidence>
<evidence type="ECO:0000313" key="11">
    <source>
        <dbReference type="Proteomes" id="UP000270230"/>
    </source>
</evidence>
<comment type="caution">
    <text evidence="10">The sequence shown here is derived from an EMBL/GenBank/DDBJ whole genome shotgun (WGS) entry which is preliminary data.</text>
</comment>
<dbReference type="Gene3D" id="3.30.40.10">
    <property type="entry name" value="Zinc/RING finger domain, C3HC4 (zinc finger)"/>
    <property type="match status" value="1"/>
</dbReference>
<feature type="region of interest" description="Disordered" evidence="7">
    <location>
        <begin position="1579"/>
        <end position="1604"/>
    </location>
</feature>
<gene>
    <name evidence="10" type="ORF">D0865_07212</name>
</gene>
<dbReference type="SMART" id="SM00339">
    <property type="entry name" value="FH"/>
    <property type="match status" value="1"/>
</dbReference>
<feature type="region of interest" description="Disordered" evidence="7">
    <location>
        <begin position="833"/>
        <end position="862"/>
    </location>
</feature>
<feature type="compositionally biased region" description="Low complexity" evidence="7">
    <location>
        <begin position="487"/>
        <end position="498"/>
    </location>
</feature>
<feature type="region of interest" description="Disordered" evidence="7">
    <location>
        <begin position="1651"/>
        <end position="1670"/>
    </location>
</feature>
<accession>A0A3M7CCU4</accession>
<keyword evidence="3" id="KW-0862">Zinc</keyword>
<dbReference type="InterPro" id="IPR019787">
    <property type="entry name" value="Znf_PHD-finger"/>
</dbReference>
<feature type="region of interest" description="Disordered" evidence="7">
    <location>
        <begin position="1044"/>
        <end position="1070"/>
    </location>
</feature>